<dbReference type="RefSeq" id="XP_002584987.1">
    <property type="nucleotide sequence ID" value="XM_002584941.1"/>
</dbReference>
<organism evidence="11 12">
    <name type="scientific">Uncinocarpus reesii (strain UAMH 1704)</name>
    <dbReference type="NCBI Taxonomy" id="336963"/>
    <lineage>
        <taxon>Eukaryota</taxon>
        <taxon>Fungi</taxon>
        <taxon>Dikarya</taxon>
        <taxon>Ascomycota</taxon>
        <taxon>Pezizomycotina</taxon>
        <taxon>Eurotiomycetes</taxon>
        <taxon>Eurotiomycetidae</taxon>
        <taxon>Onygenales</taxon>
        <taxon>Onygenaceae</taxon>
        <taxon>Uncinocarpus</taxon>
    </lineage>
</organism>
<evidence type="ECO:0000256" key="1">
    <source>
        <dbReference type="ARBA" id="ARBA00004123"/>
    </source>
</evidence>
<evidence type="ECO:0000256" key="2">
    <source>
        <dbReference type="ARBA" id="ARBA00008184"/>
    </source>
</evidence>
<dbReference type="HOGENOM" id="CLU_478329_0_0_1"/>
<protein>
    <submittedName>
        <fullName evidence="11">Uracil-DNA glycosylase</fullName>
    </submittedName>
</protein>
<dbReference type="InterPro" id="IPR036895">
    <property type="entry name" value="Uracil-DNA_glycosylase-like_sf"/>
</dbReference>
<dbReference type="GO" id="GO:0097510">
    <property type="term" value="P:base-excision repair, AP site formation via deaminated base removal"/>
    <property type="evidence" value="ECO:0007669"/>
    <property type="project" value="TreeGrafter"/>
</dbReference>
<feature type="active site" description="Proton acceptor" evidence="8">
    <location>
        <position position="139"/>
    </location>
</feature>
<keyword evidence="4" id="KW-0378">Hydrolase</keyword>
<dbReference type="GO" id="GO:0005739">
    <property type="term" value="C:mitochondrion"/>
    <property type="evidence" value="ECO:0007669"/>
    <property type="project" value="TreeGrafter"/>
</dbReference>
<evidence type="ECO:0000256" key="7">
    <source>
        <dbReference type="ARBA" id="ARBA00023242"/>
    </source>
</evidence>
<evidence type="ECO:0000256" key="8">
    <source>
        <dbReference type="PROSITE-ProRule" id="PRU10072"/>
    </source>
</evidence>
<dbReference type="SMART" id="SM00986">
    <property type="entry name" value="UDG"/>
    <property type="match status" value="1"/>
</dbReference>
<dbReference type="eggNOG" id="KOG2994">
    <property type="taxonomic scope" value="Eukaryota"/>
</dbReference>
<proteinExistence type="inferred from homology"/>
<dbReference type="SUPFAM" id="SSF52141">
    <property type="entry name" value="Uracil-DNA glycosylase-like"/>
    <property type="match status" value="1"/>
</dbReference>
<dbReference type="STRING" id="336963.C4JT87"/>
<dbReference type="NCBIfam" id="NF003588">
    <property type="entry name" value="PRK05254.1-1"/>
    <property type="match status" value="1"/>
</dbReference>
<dbReference type="SMART" id="SM00987">
    <property type="entry name" value="UreE_C"/>
    <property type="match status" value="1"/>
</dbReference>
<feature type="region of interest" description="Disordered" evidence="9">
    <location>
        <begin position="1"/>
        <end position="22"/>
    </location>
</feature>
<dbReference type="InterPro" id="IPR018085">
    <property type="entry name" value="Ura-DNA_Glyclase_AS"/>
</dbReference>
<feature type="domain" description="Uracil-DNA glycosylase-like" evidence="10">
    <location>
        <begin position="124"/>
        <end position="279"/>
    </location>
</feature>
<dbReference type="GeneID" id="8439314"/>
<dbReference type="PANTHER" id="PTHR11264">
    <property type="entry name" value="URACIL-DNA GLYCOSYLASE"/>
    <property type="match status" value="1"/>
</dbReference>
<dbReference type="Pfam" id="PF03167">
    <property type="entry name" value="UDG"/>
    <property type="match status" value="1"/>
</dbReference>
<keyword evidence="12" id="KW-1185">Reference proteome</keyword>
<dbReference type="Gene3D" id="3.40.470.10">
    <property type="entry name" value="Uracil-DNA glycosylase-like domain"/>
    <property type="match status" value="1"/>
</dbReference>
<dbReference type="EMBL" id="CH476617">
    <property type="protein sequence ID" value="EEP80834.1"/>
    <property type="molecule type" value="Genomic_DNA"/>
</dbReference>
<evidence type="ECO:0000256" key="4">
    <source>
        <dbReference type="ARBA" id="ARBA00022801"/>
    </source>
</evidence>
<comment type="similarity">
    <text evidence="2">Belongs to the uracil-DNA glycosylase (UDG) superfamily. UNG family.</text>
</comment>
<dbReference type="KEGG" id="ure:UREG_05676"/>
<dbReference type="InterPro" id="IPR005122">
    <property type="entry name" value="Uracil-DNA_glycosylase-like"/>
</dbReference>
<accession>C4JT87</accession>
<evidence type="ECO:0000313" key="12">
    <source>
        <dbReference type="Proteomes" id="UP000002058"/>
    </source>
</evidence>
<keyword evidence="3" id="KW-0227">DNA damage</keyword>
<keyword evidence="6" id="KW-0234">DNA repair</keyword>
<evidence type="ECO:0000313" key="11">
    <source>
        <dbReference type="EMBL" id="EEP80834.1"/>
    </source>
</evidence>
<comment type="subcellular location">
    <subcellularLocation>
        <location evidence="1">Nucleus</location>
    </subcellularLocation>
</comment>
<evidence type="ECO:0000256" key="5">
    <source>
        <dbReference type="ARBA" id="ARBA00023128"/>
    </source>
</evidence>
<dbReference type="AlphaFoldDB" id="C4JT87"/>
<dbReference type="GO" id="GO:0004844">
    <property type="term" value="F:uracil DNA N-glycosylase activity"/>
    <property type="evidence" value="ECO:0007669"/>
    <property type="project" value="InterPro"/>
</dbReference>
<dbReference type="GO" id="GO:0005634">
    <property type="term" value="C:nucleus"/>
    <property type="evidence" value="ECO:0007669"/>
    <property type="project" value="UniProtKB-SubCell"/>
</dbReference>
<dbReference type="PROSITE" id="PS00130">
    <property type="entry name" value="U_DNA_GLYCOSYLASE"/>
    <property type="match status" value="1"/>
</dbReference>
<dbReference type="OrthoDB" id="10031947at2759"/>
<dbReference type="InterPro" id="IPR002043">
    <property type="entry name" value="UDG_fam1"/>
</dbReference>
<name>C4JT87_UNCRE</name>
<dbReference type="CDD" id="cd10027">
    <property type="entry name" value="UDG-F1-like"/>
    <property type="match status" value="1"/>
</dbReference>
<dbReference type="Proteomes" id="UP000002058">
    <property type="component" value="Unassembled WGS sequence"/>
</dbReference>
<evidence type="ECO:0000256" key="6">
    <source>
        <dbReference type="ARBA" id="ARBA00023204"/>
    </source>
</evidence>
<dbReference type="FunFam" id="3.40.470.10:FF:000007">
    <property type="entry name" value="Uracil-DNA glycosylase"/>
    <property type="match status" value="1"/>
</dbReference>
<evidence type="ECO:0000256" key="9">
    <source>
        <dbReference type="SAM" id="MobiDB-lite"/>
    </source>
</evidence>
<keyword evidence="5" id="KW-0496">Mitochondrion</keyword>
<dbReference type="PANTHER" id="PTHR11264:SF0">
    <property type="entry name" value="URACIL-DNA GLYCOSYLASE"/>
    <property type="match status" value="1"/>
</dbReference>
<dbReference type="NCBIfam" id="NF003592">
    <property type="entry name" value="PRK05254.1-5"/>
    <property type="match status" value="1"/>
</dbReference>
<evidence type="ECO:0000256" key="3">
    <source>
        <dbReference type="ARBA" id="ARBA00022763"/>
    </source>
</evidence>
<dbReference type="VEuPathDB" id="FungiDB:UREG_05676"/>
<dbReference type="InParanoid" id="C4JT87"/>
<gene>
    <name evidence="11" type="ORF">UREG_05676</name>
</gene>
<feature type="compositionally biased region" description="Polar residues" evidence="9">
    <location>
        <begin position="13"/>
        <end position="22"/>
    </location>
</feature>
<reference evidence="12" key="1">
    <citation type="journal article" date="2009" name="Genome Res.">
        <title>Comparative genomic analyses of the human fungal pathogens Coccidioides and their relatives.</title>
        <authorList>
            <person name="Sharpton T.J."/>
            <person name="Stajich J.E."/>
            <person name="Rounsley S.D."/>
            <person name="Gardner M.J."/>
            <person name="Wortman J.R."/>
            <person name="Jordar V.S."/>
            <person name="Maiti R."/>
            <person name="Kodira C.D."/>
            <person name="Neafsey D.E."/>
            <person name="Zeng Q."/>
            <person name="Hung C.-Y."/>
            <person name="McMahan C."/>
            <person name="Muszewska A."/>
            <person name="Grynberg M."/>
            <person name="Mandel M.A."/>
            <person name="Kellner E.M."/>
            <person name="Barker B.M."/>
            <person name="Galgiani J.N."/>
            <person name="Orbach M.J."/>
            <person name="Kirkland T.N."/>
            <person name="Cole G.T."/>
            <person name="Henn M.R."/>
            <person name="Birren B.W."/>
            <person name="Taylor J.W."/>
        </authorList>
    </citation>
    <scope>NUCLEOTIDE SEQUENCE [LARGE SCALE GENOMIC DNA]</scope>
    <source>
        <strain evidence="12">UAMH 1704</strain>
    </source>
</reference>
<dbReference type="NCBIfam" id="TIGR00628">
    <property type="entry name" value="ung"/>
    <property type="match status" value="1"/>
</dbReference>
<keyword evidence="7" id="KW-0539">Nucleus</keyword>
<sequence>MPTSNSLKRHATHLSTTVASTKRSKPNQTITSFFKASTEKGENDSNIGPGLAKFNKEEWVQSLTSEQRELLKLEIDTLEDSWLAHLKDELLTKEFLNLKRFLLKEIASGVEVFPPLSDVYSWSRHTPLHTVKAVILGQDPYHGYGQAHGLCFSVRPPTVAPPSLQNIYIALKKDYPAFQAPPNKGGLLTPWANRGVLMLNTCLTVRARSPNSHSQQGWEHLTQKAIDIVAKVRSRGVVFLAWGKPAAKRVANINREKHYVLQSVHPSPLSAHHGFPTIMISFPVGEVLKQVGQSINQNEPEKRVDFDNHIVRWNEVIQKSAAVLCDSNGETMLRPPKSAKKKEVLRQIALENVRVLNEQDSQKRAGLPIRTQYNPSSLPTPSPLSMEVRQKLKENLPSPESFREPYPLPILAKLEDNVLPLVKAQLWLSPVDGEDSEEVLRDVDMIWDTGAHYTIITLELLSDCFRRKLESDENAPYRSSEGTTIQINASIALSNSPISIEAIALVRPKSMMPNNYIGILFGQRQCINCISHTLIPQRVLRAKDEDVEEGVWGDIILHDYVGIMGDIVSF</sequence>
<dbReference type="NCBIfam" id="NF003589">
    <property type="entry name" value="PRK05254.1-2"/>
    <property type="match status" value="1"/>
</dbReference>
<evidence type="ECO:0000259" key="10">
    <source>
        <dbReference type="SMART" id="SM00986"/>
    </source>
</evidence>